<sequence>MHIKPFLLEEFFAKHEFTVKHLLCASDCEPLHLEEVVGFADTETASLWRDLRLSYTDPKGHPLLRAEIARLYKDVTADDVLVLAPEEGIFLTMLATLQTHDKIIVPVLAYQSLYEIAASLGCELLTWLPHENYAEAKWQFDVKYVCDLMEIHHPKMIVLNFPHNPTGALITRTELEQVVRVAAETGTMLFSDEMYRFLEMDTHMRLPSASDLSENAVSLCGLSKSFALPGLRIGWLTSRNAKLLKQIQQLRDYTTICPPAPSEILAIMALRAKGTILERNRSLIAGNKIFASHVFGVGWREPFGGSVAFIRYHGKEGAKIFCDGLLRSKGVLLAPSSVFGFGDSHFRVGLGRSGSKVGFELVADYIQENR</sequence>
<accession>A0A1G2G7U9</accession>
<dbReference type="InterPro" id="IPR004839">
    <property type="entry name" value="Aminotransferase_I/II_large"/>
</dbReference>
<dbReference type="Gene3D" id="3.90.1150.10">
    <property type="entry name" value="Aspartate Aminotransferase, domain 1"/>
    <property type="match status" value="1"/>
</dbReference>
<evidence type="ECO:0000256" key="1">
    <source>
        <dbReference type="RuleBase" id="RU000481"/>
    </source>
</evidence>
<dbReference type="PANTHER" id="PTHR43510">
    <property type="entry name" value="AMINOTRANSFERASE FUNCTION, HYPOTHETICAL (EUROFUNG)"/>
    <property type="match status" value="1"/>
</dbReference>
<proteinExistence type="inferred from homology"/>
<keyword evidence="1" id="KW-0032">Aminotransferase</keyword>
<dbReference type="PANTHER" id="PTHR43510:SF1">
    <property type="entry name" value="AMINOTRANSFERASE FUNCTION, HYPOTHETICAL (EUROFUNG)"/>
    <property type="match status" value="1"/>
</dbReference>
<dbReference type="EMBL" id="MHNN01000018">
    <property type="protein sequence ID" value="OGZ45958.1"/>
    <property type="molecule type" value="Genomic_DNA"/>
</dbReference>
<dbReference type="InterPro" id="IPR004838">
    <property type="entry name" value="NHTrfase_class1_PyrdxlP-BS"/>
</dbReference>
<feature type="domain" description="Aminotransferase class I/classII large" evidence="2">
    <location>
        <begin position="52"/>
        <end position="350"/>
    </location>
</feature>
<dbReference type="InterPro" id="IPR015421">
    <property type="entry name" value="PyrdxlP-dep_Trfase_major"/>
</dbReference>
<dbReference type="EC" id="2.6.1.-" evidence="1"/>
<dbReference type="Proteomes" id="UP000176576">
    <property type="component" value="Unassembled WGS sequence"/>
</dbReference>
<dbReference type="Pfam" id="PF00155">
    <property type="entry name" value="Aminotran_1_2"/>
    <property type="match status" value="1"/>
</dbReference>
<gene>
    <name evidence="3" type="ORF">A3J54_03065</name>
</gene>
<dbReference type="PROSITE" id="PS00105">
    <property type="entry name" value="AA_TRANSFER_CLASS_1"/>
    <property type="match status" value="1"/>
</dbReference>
<evidence type="ECO:0000313" key="4">
    <source>
        <dbReference type="Proteomes" id="UP000176576"/>
    </source>
</evidence>
<dbReference type="CDD" id="cd00609">
    <property type="entry name" value="AAT_like"/>
    <property type="match status" value="1"/>
</dbReference>
<dbReference type="GO" id="GO:0030170">
    <property type="term" value="F:pyridoxal phosphate binding"/>
    <property type="evidence" value="ECO:0007669"/>
    <property type="project" value="InterPro"/>
</dbReference>
<comment type="similarity">
    <text evidence="1">Belongs to the class-I pyridoxal-phosphate-dependent aminotransferase family.</text>
</comment>
<reference evidence="3 4" key="1">
    <citation type="journal article" date="2016" name="Nat. Commun.">
        <title>Thousands of microbial genomes shed light on interconnected biogeochemical processes in an aquifer system.</title>
        <authorList>
            <person name="Anantharaman K."/>
            <person name="Brown C.T."/>
            <person name="Hug L.A."/>
            <person name="Sharon I."/>
            <person name="Castelle C.J."/>
            <person name="Probst A.J."/>
            <person name="Thomas B.C."/>
            <person name="Singh A."/>
            <person name="Wilkins M.J."/>
            <person name="Karaoz U."/>
            <person name="Brodie E.L."/>
            <person name="Williams K.H."/>
            <person name="Hubbard S.S."/>
            <person name="Banfield J.F."/>
        </authorList>
    </citation>
    <scope>NUCLEOTIDE SEQUENCE [LARGE SCALE GENOMIC DNA]</scope>
</reference>
<keyword evidence="1" id="KW-0808">Transferase</keyword>
<dbReference type="InterPro" id="IPR015424">
    <property type="entry name" value="PyrdxlP-dep_Trfase"/>
</dbReference>
<protein>
    <recommendedName>
        <fullName evidence="1">Aminotransferase</fullName>
        <ecNumber evidence="1">2.6.1.-</ecNumber>
    </recommendedName>
</protein>
<dbReference type="AlphaFoldDB" id="A0A1G2G7U9"/>
<evidence type="ECO:0000259" key="2">
    <source>
        <dbReference type="Pfam" id="PF00155"/>
    </source>
</evidence>
<organism evidence="3 4">
    <name type="scientific">Candidatus Ryanbacteria bacterium RIFCSPHIGHO2_02_FULL_45_13b</name>
    <dbReference type="NCBI Taxonomy" id="1802117"/>
    <lineage>
        <taxon>Bacteria</taxon>
        <taxon>Candidatus Ryaniibacteriota</taxon>
    </lineage>
</organism>
<dbReference type="GO" id="GO:0008483">
    <property type="term" value="F:transaminase activity"/>
    <property type="evidence" value="ECO:0007669"/>
    <property type="project" value="UniProtKB-KW"/>
</dbReference>
<comment type="cofactor">
    <cofactor evidence="1">
        <name>pyridoxal 5'-phosphate</name>
        <dbReference type="ChEBI" id="CHEBI:597326"/>
    </cofactor>
</comment>
<evidence type="ECO:0000313" key="3">
    <source>
        <dbReference type="EMBL" id="OGZ45958.1"/>
    </source>
</evidence>
<dbReference type="InterPro" id="IPR015422">
    <property type="entry name" value="PyrdxlP-dep_Trfase_small"/>
</dbReference>
<comment type="caution">
    <text evidence="3">The sequence shown here is derived from an EMBL/GenBank/DDBJ whole genome shotgun (WGS) entry which is preliminary data.</text>
</comment>
<dbReference type="SUPFAM" id="SSF53383">
    <property type="entry name" value="PLP-dependent transferases"/>
    <property type="match status" value="1"/>
</dbReference>
<dbReference type="STRING" id="1802117.A3J54_03065"/>
<dbReference type="Gene3D" id="3.40.640.10">
    <property type="entry name" value="Type I PLP-dependent aspartate aminotransferase-like (Major domain)"/>
    <property type="match status" value="1"/>
</dbReference>
<name>A0A1G2G7U9_9BACT</name>